<evidence type="ECO:0000313" key="2">
    <source>
        <dbReference type="Proteomes" id="UP001597520"/>
    </source>
</evidence>
<organism evidence="1 2">
    <name type="scientific">Salibacterium lacus</name>
    <dbReference type="NCBI Taxonomy" id="1898109"/>
    <lineage>
        <taxon>Bacteria</taxon>
        <taxon>Bacillati</taxon>
        <taxon>Bacillota</taxon>
        <taxon>Bacilli</taxon>
        <taxon>Bacillales</taxon>
        <taxon>Bacillaceae</taxon>
    </lineage>
</organism>
<reference evidence="2" key="1">
    <citation type="journal article" date="2019" name="Int. J. Syst. Evol. Microbiol.">
        <title>The Global Catalogue of Microorganisms (GCM) 10K type strain sequencing project: providing services to taxonomists for standard genome sequencing and annotation.</title>
        <authorList>
            <consortium name="The Broad Institute Genomics Platform"/>
            <consortium name="The Broad Institute Genome Sequencing Center for Infectious Disease"/>
            <person name="Wu L."/>
            <person name="Ma J."/>
        </authorList>
    </citation>
    <scope>NUCLEOTIDE SEQUENCE [LARGE SCALE GENOMIC DNA]</scope>
    <source>
        <strain evidence="2">KCTC 33792</strain>
    </source>
</reference>
<comment type="caution">
    <text evidence="1">The sequence shown here is derived from an EMBL/GenBank/DDBJ whole genome shotgun (WGS) entry which is preliminary data.</text>
</comment>
<gene>
    <name evidence="1" type="ORF">ACFSUB_01910</name>
</gene>
<protein>
    <submittedName>
        <fullName evidence="1">Uncharacterized protein</fullName>
    </submittedName>
</protein>
<dbReference type="Proteomes" id="UP001597520">
    <property type="component" value="Unassembled WGS sequence"/>
</dbReference>
<sequence>MNPCKRMEVHITAYADNGEIIDFAENGNEGECTGEEGNCGCDGVKGVGR</sequence>
<dbReference type="EMBL" id="JBHUML010000002">
    <property type="protein sequence ID" value="MFD2704208.1"/>
    <property type="molecule type" value="Genomic_DNA"/>
</dbReference>
<keyword evidence="2" id="KW-1185">Reference proteome</keyword>
<proteinExistence type="predicted"/>
<accession>A0ABW5SX06</accession>
<name>A0ABW5SX06_9BACI</name>
<dbReference type="RefSeq" id="WP_380711497.1">
    <property type="nucleotide sequence ID" value="NZ_JBHUML010000002.1"/>
</dbReference>
<evidence type="ECO:0000313" key="1">
    <source>
        <dbReference type="EMBL" id="MFD2704208.1"/>
    </source>
</evidence>